<evidence type="ECO:0000256" key="1">
    <source>
        <dbReference type="SAM" id="Coils"/>
    </source>
</evidence>
<keyword evidence="3" id="KW-1185">Reference proteome</keyword>
<accession>A0AAW1JLY3</accession>
<comment type="caution">
    <text evidence="2">The sequence shown here is derived from an EMBL/GenBank/DDBJ whole genome shotgun (WGS) entry which is preliminary data.</text>
</comment>
<dbReference type="AlphaFoldDB" id="A0AAW1JLY3"/>
<evidence type="ECO:0008006" key="4">
    <source>
        <dbReference type="Google" id="ProtNLM"/>
    </source>
</evidence>
<gene>
    <name evidence="2" type="ORF">QE152_g27776</name>
</gene>
<name>A0AAW1JLY3_POPJA</name>
<organism evidence="2 3">
    <name type="scientific">Popillia japonica</name>
    <name type="common">Japanese beetle</name>
    <dbReference type="NCBI Taxonomy" id="7064"/>
    <lineage>
        <taxon>Eukaryota</taxon>
        <taxon>Metazoa</taxon>
        <taxon>Ecdysozoa</taxon>
        <taxon>Arthropoda</taxon>
        <taxon>Hexapoda</taxon>
        <taxon>Insecta</taxon>
        <taxon>Pterygota</taxon>
        <taxon>Neoptera</taxon>
        <taxon>Endopterygota</taxon>
        <taxon>Coleoptera</taxon>
        <taxon>Polyphaga</taxon>
        <taxon>Scarabaeiformia</taxon>
        <taxon>Scarabaeidae</taxon>
        <taxon>Rutelinae</taxon>
        <taxon>Popillia</taxon>
    </lineage>
</organism>
<reference evidence="2 3" key="1">
    <citation type="journal article" date="2024" name="BMC Genomics">
        <title>De novo assembly and annotation of Popillia japonica's genome with initial clues to its potential as an invasive pest.</title>
        <authorList>
            <person name="Cucini C."/>
            <person name="Boschi S."/>
            <person name="Funari R."/>
            <person name="Cardaioli E."/>
            <person name="Iannotti N."/>
            <person name="Marturano G."/>
            <person name="Paoli F."/>
            <person name="Bruttini M."/>
            <person name="Carapelli A."/>
            <person name="Frati F."/>
            <person name="Nardi F."/>
        </authorList>
    </citation>
    <scope>NUCLEOTIDE SEQUENCE [LARGE SCALE GENOMIC DNA]</scope>
    <source>
        <strain evidence="2">DMR45628</strain>
    </source>
</reference>
<evidence type="ECO:0000313" key="2">
    <source>
        <dbReference type="EMBL" id="KAK9704600.1"/>
    </source>
</evidence>
<keyword evidence="1" id="KW-0175">Coiled coil</keyword>
<proteinExistence type="predicted"/>
<evidence type="ECO:0000313" key="3">
    <source>
        <dbReference type="Proteomes" id="UP001458880"/>
    </source>
</evidence>
<dbReference type="EMBL" id="JASPKY010000346">
    <property type="protein sequence ID" value="KAK9704600.1"/>
    <property type="molecule type" value="Genomic_DNA"/>
</dbReference>
<dbReference type="Proteomes" id="UP001458880">
    <property type="component" value="Unassembled WGS sequence"/>
</dbReference>
<sequence>MLVESVAEWKLQIADIIKEYKLGDIATCDETGLFSRQCASKVKNATEQEIWLKKNQSWMRSDGLINRCGITHDGDKEVNENVEEIAEDTNEIEELVTEINPRCNVHDCIEEIAEDTNEIEELVTEINPRCNVHDCIT</sequence>
<feature type="coiled-coil region" evidence="1">
    <location>
        <begin position="78"/>
        <end position="125"/>
    </location>
</feature>
<protein>
    <recommendedName>
        <fullName evidence="4">Transposase</fullName>
    </recommendedName>
</protein>